<dbReference type="RefSeq" id="WP_378772664.1">
    <property type="nucleotide sequence ID" value="NZ_JBHTII010000002.1"/>
</dbReference>
<feature type="transmembrane region" description="Helical" evidence="6">
    <location>
        <begin position="227"/>
        <end position="246"/>
    </location>
</feature>
<organism evidence="8 9">
    <name type="scientific">Microbacterium insulae</name>
    <dbReference type="NCBI Taxonomy" id="483014"/>
    <lineage>
        <taxon>Bacteria</taxon>
        <taxon>Bacillati</taxon>
        <taxon>Actinomycetota</taxon>
        <taxon>Actinomycetes</taxon>
        <taxon>Micrococcales</taxon>
        <taxon>Microbacteriaceae</taxon>
        <taxon>Microbacterium</taxon>
    </lineage>
</organism>
<dbReference type="PROSITE" id="PS51257">
    <property type="entry name" value="PROKAR_LIPOPROTEIN"/>
    <property type="match status" value="1"/>
</dbReference>
<keyword evidence="5 6" id="KW-0472">Membrane</keyword>
<sequence length="296" mass="32169">MSRREMSMQNLPRAGRWTIYIALAVVFAVACAFLSNWQFTRNEERSAQLALVAENYDAPPVPLAALIPADGEFSPADQWRPVELVGEYVADEQLLVRNRPHGGTAAFEVLVPFRLEDGRVLVIDRGWVPPGDDGPGPDTVPAPPRGVVTIVARLKPSEALPSSGRSAPAGQVPTINLPFVAESVSADVGDALEVSAYGLLVSEDPAPATAPQPLENPSEDPGPHLSYAIQWILFALMGFVFIGYVIRTERRHRREDEQEAGSLADAPREPAGGRRPQRRRDRDAEDEDALVDAAGR</sequence>
<evidence type="ECO:0000256" key="2">
    <source>
        <dbReference type="ARBA" id="ARBA00007165"/>
    </source>
</evidence>
<comment type="caution">
    <text evidence="8">The sequence shown here is derived from an EMBL/GenBank/DDBJ whole genome shotgun (WGS) entry which is preliminary data.</text>
</comment>
<comment type="similarity">
    <text evidence="2 6">Belongs to the SURF1 family.</text>
</comment>
<dbReference type="PANTHER" id="PTHR23427:SF2">
    <property type="entry name" value="SURFEIT LOCUS PROTEIN 1"/>
    <property type="match status" value="1"/>
</dbReference>
<dbReference type="Pfam" id="PF02104">
    <property type="entry name" value="SURF1"/>
    <property type="match status" value="1"/>
</dbReference>
<dbReference type="CDD" id="cd06662">
    <property type="entry name" value="SURF1"/>
    <property type="match status" value="1"/>
</dbReference>
<keyword evidence="3 6" id="KW-0812">Transmembrane</keyword>
<feature type="region of interest" description="Disordered" evidence="7">
    <location>
        <begin position="252"/>
        <end position="296"/>
    </location>
</feature>
<keyword evidence="4 6" id="KW-1133">Transmembrane helix</keyword>
<evidence type="ECO:0000256" key="4">
    <source>
        <dbReference type="ARBA" id="ARBA00022989"/>
    </source>
</evidence>
<protein>
    <recommendedName>
        <fullName evidence="6">SURF1-like protein</fullName>
    </recommendedName>
</protein>
<keyword evidence="6" id="KW-1003">Cell membrane</keyword>
<gene>
    <name evidence="8" type="ORF">ACFQ0P_14705</name>
</gene>
<evidence type="ECO:0000256" key="7">
    <source>
        <dbReference type="SAM" id="MobiDB-lite"/>
    </source>
</evidence>
<feature type="transmembrane region" description="Helical" evidence="6">
    <location>
        <begin position="20"/>
        <end position="39"/>
    </location>
</feature>
<dbReference type="InterPro" id="IPR002994">
    <property type="entry name" value="Surf1/Shy1"/>
</dbReference>
<evidence type="ECO:0000256" key="3">
    <source>
        <dbReference type="ARBA" id="ARBA00022692"/>
    </source>
</evidence>
<evidence type="ECO:0000256" key="6">
    <source>
        <dbReference type="RuleBase" id="RU363076"/>
    </source>
</evidence>
<dbReference type="EMBL" id="JBHTII010000002">
    <property type="protein sequence ID" value="MFD0791647.1"/>
    <property type="molecule type" value="Genomic_DNA"/>
</dbReference>
<accession>A0ABW3AKZ1</accession>
<name>A0ABW3AKZ1_9MICO</name>
<evidence type="ECO:0000256" key="1">
    <source>
        <dbReference type="ARBA" id="ARBA00004370"/>
    </source>
</evidence>
<keyword evidence="9" id="KW-1185">Reference proteome</keyword>
<dbReference type="PROSITE" id="PS50895">
    <property type="entry name" value="SURF1"/>
    <property type="match status" value="1"/>
</dbReference>
<evidence type="ECO:0000256" key="5">
    <source>
        <dbReference type="ARBA" id="ARBA00023136"/>
    </source>
</evidence>
<reference evidence="9" key="1">
    <citation type="journal article" date="2019" name="Int. J. Syst. Evol. Microbiol.">
        <title>The Global Catalogue of Microorganisms (GCM) 10K type strain sequencing project: providing services to taxonomists for standard genome sequencing and annotation.</title>
        <authorList>
            <consortium name="The Broad Institute Genomics Platform"/>
            <consortium name="The Broad Institute Genome Sequencing Center for Infectious Disease"/>
            <person name="Wu L."/>
            <person name="Ma J."/>
        </authorList>
    </citation>
    <scope>NUCLEOTIDE SEQUENCE [LARGE SCALE GENOMIC DNA]</scope>
    <source>
        <strain evidence="9">CCUG 54523</strain>
    </source>
</reference>
<dbReference type="InterPro" id="IPR045214">
    <property type="entry name" value="Surf1/Surf4"/>
</dbReference>
<comment type="subcellular location">
    <subcellularLocation>
        <location evidence="6">Cell membrane</location>
        <topology evidence="6">Multi-pass membrane protein</topology>
    </subcellularLocation>
    <subcellularLocation>
        <location evidence="1">Membrane</location>
    </subcellularLocation>
</comment>
<dbReference type="Proteomes" id="UP001597055">
    <property type="component" value="Unassembled WGS sequence"/>
</dbReference>
<evidence type="ECO:0000313" key="8">
    <source>
        <dbReference type="EMBL" id="MFD0791647.1"/>
    </source>
</evidence>
<evidence type="ECO:0000313" key="9">
    <source>
        <dbReference type="Proteomes" id="UP001597055"/>
    </source>
</evidence>
<proteinExistence type="inferred from homology"/>
<dbReference type="PANTHER" id="PTHR23427">
    <property type="entry name" value="SURFEIT LOCUS PROTEIN"/>
    <property type="match status" value="1"/>
</dbReference>